<dbReference type="GO" id="GO:0070072">
    <property type="term" value="P:vacuolar proton-transporting V-type ATPase complex assembly"/>
    <property type="evidence" value="ECO:0007669"/>
    <property type="project" value="InterPro"/>
</dbReference>
<feature type="transmembrane region" description="Helical" evidence="7">
    <location>
        <begin position="59"/>
        <end position="85"/>
    </location>
</feature>
<evidence type="ECO:0000256" key="2">
    <source>
        <dbReference type="ARBA" id="ARBA00022824"/>
    </source>
</evidence>
<keyword evidence="3 7" id="KW-1133">Transmembrane helix</keyword>
<sequence length="113" mass="13055">MEPTAENDTIELPRYRTSAHSKQAAWAMFYLFIYSVLMFTFPFLAFFGMRHYLAEHLDIVGFTNTACSVLMAVIIANAIIIAYAYRAYHEKEYDEEGKEIDQSIVPEPKSKDE</sequence>
<dbReference type="GO" id="GO:0005789">
    <property type="term" value="C:endoplasmic reticulum membrane"/>
    <property type="evidence" value="ECO:0007669"/>
    <property type="project" value="TreeGrafter"/>
</dbReference>
<evidence type="ECO:0000256" key="7">
    <source>
        <dbReference type="SAM" id="Phobius"/>
    </source>
</evidence>
<feature type="region of interest" description="Disordered" evidence="6">
    <location>
        <begin position="93"/>
        <end position="113"/>
    </location>
</feature>
<keyword evidence="2" id="KW-0256">Endoplasmic reticulum</keyword>
<evidence type="ECO:0000256" key="4">
    <source>
        <dbReference type="ARBA" id="ARBA00023136"/>
    </source>
</evidence>
<dbReference type="EMBL" id="GIIL01003117">
    <property type="protein sequence ID" value="NOV46843.1"/>
    <property type="molecule type" value="Transcribed_RNA"/>
</dbReference>
<dbReference type="PANTHER" id="PTHR31792:SF3">
    <property type="entry name" value="VACUOLAR ATPASE ASSEMBLY INTEGRAL MEMBRANE PROTEIN VMA21"/>
    <property type="match status" value="1"/>
</dbReference>
<reference evidence="8" key="1">
    <citation type="submission" date="2020-03" db="EMBL/GenBank/DDBJ databases">
        <title>Transcriptomic Profiling of the Digestive Tract of the Rat Flea, Xenopsylla cheopis, Following Blood Feeding and Infection with Yersinia pestis.</title>
        <authorList>
            <person name="Bland D.M."/>
            <person name="Martens C.A."/>
            <person name="Virtaneva K."/>
            <person name="Kanakabandi K."/>
            <person name="Long D."/>
            <person name="Rosenke R."/>
            <person name="Saturday G.A."/>
            <person name="Hoyt F.H."/>
            <person name="Bruno D.P."/>
            <person name="Ribeiro J.M.C."/>
            <person name="Hinnebusch J."/>
        </authorList>
    </citation>
    <scope>NUCLEOTIDE SEQUENCE</scope>
</reference>
<name>A0A6M2DKI9_XENCH</name>
<evidence type="ECO:0000256" key="3">
    <source>
        <dbReference type="ARBA" id="ARBA00022989"/>
    </source>
</evidence>
<dbReference type="InterPro" id="IPR019013">
    <property type="entry name" value="Vma21"/>
</dbReference>
<keyword evidence="5" id="KW-0968">Cytoplasmic vesicle</keyword>
<dbReference type="AlphaFoldDB" id="A0A6M2DKI9"/>
<dbReference type="Pfam" id="PF09446">
    <property type="entry name" value="VMA21"/>
    <property type="match status" value="1"/>
</dbReference>
<dbReference type="PANTHER" id="PTHR31792">
    <property type="entry name" value="VACUOLAR ATPASE ASSEMBLY INTEGRAL MEMBRANE PROTEIN VMA21"/>
    <property type="match status" value="1"/>
</dbReference>
<evidence type="ECO:0000256" key="5">
    <source>
        <dbReference type="ARBA" id="ARBA00023329"/>
    </source>
</evidence>
<accession>A0A6M2DKI9</accession>
<keyword evidence="4 7" id="KW-0472">Membrane</keyword>
<protein>
    <submittedName>
        <fullName evidence="8">Putative vacuolar atpase assembly integral membrane protein vma21</fullName>
    </submittedName>
</protein>
<dbReference type="GO" id="GO:0031410">
    <property type="term" value="C:cytoplasmic vesicle"/>
    <property type="evidence" value="ECO:0007669"/>
    <property type="project" value="UniProtKB-KW"/>
</dbReference>
<evidence type="ECO:0000256" key="6">
    <source>
        <dbReference type="SAM" id="MobiDB-lite"/>
    </source>
</evidence>
<proteinExistence type="predicted"/>
<organism evidence="8">
    <name type="scientific">Xenopsylla cheopis</name>
    <name type="common">Oriental rat flea</name>
    <name type="synonym">Pulex cheopis</name>
    <dbReference type="NCBI Taxonomy" id="163159"/>
    <lineage>
        <taxon>Eukaryota</taxon>
        <taxon>Metazoa</taxon>
        <taxon>Ecdysozoa</taxon>
        <taxon>Arthropoda</taxon>
        <taxon>Hexapoda</taxon>
        <taxon>Insecta</taxon>
        <taxon>Pterygota</taxon>
        <taxon>Neoptera</taxon>
        <taxon>Endopterygota</taxon>
        <taxon>Siphonaptera</taxon>
        <taxon>Pulicidae</taxon>
        <taxon>Xenopsyllinae</taxon>
        <taxon>Xenopsylla</taxon>
    </lineage>
</organism>
<evidence type="ECO:0000256" key="1">
    <source>
        <dbReference type="ARBA" id="ARBA00022692"/>
    </source>
</evidence>
<evidence type="ECO:0000313" key="8">
    <source>
        <dbReference type="EMBL" id="NOV46843.1"/>
    </source>
</evidence>
<feature type="transmembrane region" description="Helical" evidence="7">
    <location>
        <begin position="24"/>
        <end position="47"/>
    </location>
</feature>
<keyword evidence="1 7" id="KW-0812">Transmembrane</keyword>